<dbReference type="GO" id="GO:0003677">
    <property type="term" value="F:DNA binding"/>
    <property type="evidence" value="ECO:0007669"/>
    <property type="project" value="UniProtKB-KW"/>
</dbReference>
<dbReference type="AlphaFoldDB" id="A0A399RLP1"/>
<organism evidence="6 7">
    <name type="scientific">Henriciella algicola</name>
    <dbReference type="NCBI Taxonomy" id="1608422"/>
    <lineage>
        <taxon>Bacteria</taxon>
        <taxon>Pseudomonadati</taxon>
        <taxon>Pseudomonadota</taxon>
        <taxon>Alphaproteobacteria</taxon>
        <taxon>Hyphomonadales</taxon>
        <taxon>Hyphomonadaceae</taxon>
        <taxon>Henriciella</taxon>
    </lineage>
</organism>
<keyword evidence="7" id="KW-1185">Reference proteome</keyword>
<keyword evidence="3" id="KW-0238">DNA-binding</keyword>
<protein>
    <submittedName>
        <fullName evidence="6">LysR family transcriptional regulator</fullName>
    </submittedName>
</protein>
<dbReference type="Proteomes" id="UP000265845">
    <property type="component" value="Unassembled WGS sequence"/>
</dbReference>
<dbReference type="PRINTS" id="PR00039">
    <property type="entry name" value="HTHLYSR"/>
</dbReference>
<proteinExistence type="inferred from homology"/>
<dbReference type="EMBL" id="QWGA01000003">
    <property type="protein sequence ID" value="RIJ31353.1"/>
    <property type="molecule type" value="Genomic_DNA"/>
</dbReference>
<name>A0A399RLP1_9PROT</name>
<comment type="similarity">
    <text evidence="1">Belongs to the LysR transcriptional regulatory family.</text>
</comment>
<accession>A0A399RLP1</accession>
<dbReference type="PANTHER" id="PTHR30118">
    <property type="entry name" value="HTH-TYPE TRANSCRIPTIONAL REGULATOR LEUO-RELATED"/>
    <property type="match status" value="1"/>
</dbReference>
<dbReference type="Pfam" id="PF03466">
    <property type="entry name" value="LysR_substrate"/>
    <property type="match status" value="1"/>
</dbReference>
<dbReference type="Gene3D" id="1.10.10.10">
    <property type="entry name" value="Winged helix-like DNA-binding domain superfamily/Winged helix DNA-binding domain"/>
    <property type="match status" value="1"/>
</dbReference>
<gene>
    <name evidence="6" type="ORF">D1222_03595</name>
</gene>
<dbReference type="CDD" id="cd08417">
    <property type="entry name" value="PBP2_Nitroaromatics_like"/>
    <property type="match status" value="1"/>
</dbReference>
<dbReference type="InterPro" id="IPR005119">
    <property type="entry name" value="LysR_subst-bd"/>
</dbReference>
<dbReference type="RefSeq" id="WP_119452849.1">
    <property type="nucleotide sequence ID" value="NZ_QWGA01000003.1"/>
</dbReference>
<dbReference type="PANTHER" id="PTHR30118:SF15">
    <property type="entry name" value="TRANSCRIPTIONAL REGULATORY PROTEIN"/>
    <property type="match status" value="1"/>
</dbReference>
<sequence length="311" mass="35192">MAKEVVADRHIRDLRRIDLNLLLVFEAIFKAESVSQAAQTLGMAQPTVSNALNRLREQFSDRLFVRSDRGVRPTPLALSLAGPISDALNLLRSGLQAEADFDVATANRHFKLILHDYSVPSVLPPLLKLLDHRESSCKLEVITPDWQRPHDALTNGEADLMLDVYPVKTPGLVFEPITDVEASYIVREGHPVVTHEMTREHFETLGHAVLQTPIQQRLQVPHMLMAEQLKRREVCILPNASDLALTIATTDLIAAVPKRFATLVAPFYRLRVLPAPFDYPKFKMFLSWSSDKNDDPGLRWIRNVIRNIFID</sequence>
<dbReference type="InterPro" id="IPR036390">
    <property type="entry name" value="WH_DNA-bd_sf"/>
</dbReference>
<evidence type="ECO:0000259" key="5">
    <source>
        <dbReference type="PROSITE" id="PS50931"/>
    </source>
</evidence>
<dbReference type="Pfam" id="PF00126">
    <property type="entry name" value="HTH_1"/>
    <property type="match status" value="1"/>
</dbReference>
<dbReference type="Gene3D" id="3.40.190.10">
    <property type="entry name" value="Periplasmic binding protein-like II"/>
    <property type="match status" value="2"/>
</dbReference>
<dbReference type="SUPFAM" id="SSF46785">
    <property type="entry name" value="Winged helix' DNA-binding domain"/>
    <property type="match status" value="1"/>
</dbReference>
<evidence type="ECO:0000256" key="3">
    <source>
        <dbReference type="ARBA" id="ARBA00023125"/>
    </source>
</evidence>
<dbReference type="InterPro" id="IPR037402">
    <property type="entry name" value="YidZ_PBP2"/>
</dbReference>
<evidence type="ECO:0000256" key="1">
    <source>
        <dbReference type="ARBA" id="ARBA00009437"/>
    </source>
</evidence>
<evidence type="ECO:0000313" key="6">
    <source>
        <dbReference type="EMBL" id="RIJ31353.1"/>
    </source>
</evidence>
<dbReference type="GO" id="GO:0003700">
    <property type="term" value="F:DNA-binding transcription factor activity"/>
    <property type="evidence" value="ECO:0007669"/>
    <property type="project" value="InterPro"/>
</dbReference>
<evidence type="ECO:0000256" key="2">
    <source>
        <dbReference type="ARBA" id="ARBA00023015"/>
    </source>
</evidence>
<dbReference type="SUPFAM" id="SSF53850">
    <property type="entry name" value="Periplasmic binding protein-like II"/>
    <property type="match status" value="1"/>
</dbReference>
<dbReference type="InterPro" id="IPR036388">
    <property type="entry name" value="WH-like_DNA-bd_sf"/>
</dbReference>
<keyword evidence="2" id="KW-0805">Transcription regulation</keyword>
<evidence type="ECO:0000313" key="7">
    <source>
        <dbReference type="Proteomes" id="UP000265845"/>
    </source>
</evidence>
<feature type="domain" description="HTH lysR-type" evidence="5">
    <location>
        <begin position="17"/>
        <end position="74"/>
    </location>
</feature>
<dbReference type="InterPro" id="IPR050389">
    <property type="entry name" value="LysR-type_TF"/>
</dbReference>
<evidence type="ECO:0000256" key="4">
    <source>
        <dbReference type="ARBA" id="ARBA00023163"/>
    </source>
</evidence>
<keyword evidence="4" id="KW-0804">Transcription</keyword>
<comment type="caution">
    <text evidence="6">The sequence shown here is derived from an EMBL/GenBank/DDBJ whole genome shotgun (WGS) entry which is preliminary data.</text>
</comment>
<dbReference type="PROSITE" id="PS50931">
    <property type="entry name" value="HTH_LYSR"/>
    <property type="match status" value="1"/>
</dbReference>
<dbReference type="OrthoDB" id="9774011at2"/>
<dbReference type="InterPro" id="IPR000847">
    <property type="entry name" value="LysR_HTH_N"/>
</dbReference>
<reference evidence="6 7" key="1">
    <citation type="submission" date="2018-08" db="EMBL/GenBank/DDBJ databases">
        <title>Henriciella mobilis sp. nov., isolated from seawater.</title>
        <authorList>
            <person name="Cheng H."/>
            <person name="Wu Y.-H."/>
            <person name="Xu X.-W."/>
            <person name="Guo L.-L."/>
        </authorList>
    </citation>
    <scope>NUCLEOTIDE SEQUENCE [LARGE SCALE GENOMIC DNA]</scope>
    <source>
        <strain evidence="6 7">CCUG67844</strain>
    </source>
</reference>